<dbReference type="PROSITE" id="PS51932">
    <property type="entry name" value="BMV"/>
    <property type="match status" value="1"/>
</dbReference>
<dbReference type="Pfam" id="PF03319">
    <property type="entry name" value="EutN_CcmL"/>
    <property type="match status" value="1"/>
</dbReference>
<evidence type="ECO:0000256" key="2">
    <source>
        <dbReference type="ARBA" id="ARBA00024446"/>
    </source>
</evidence>
<dbReference type="PANTHER" id="PTHR36539:SF1">
    <property type="entry name" value="BACTERIAL MICROCOMPARTMENT SHELL VERTEX PROTEIN EUTN"/>
    <property type="match status" value="1"/>
</dbReference>
<evidence type="ECO:0000313" key="3">
    <source>
        <dbReference type="EMBL" id="KUG26468.1"/>
    </source>
</evidence>
<dbReference type="CDD" id="cd01614">
    <property type="entry name" value="EutN_CcmL"/>
    <property type="match status" value="1"/>
</dbReference>
<name>A0A0W8FZY2_9ZZZZ</name>
<dbReference type="InterPro" id="IPR036677">
    <property type="entry name" value="EutN_CcmL_sf"/>
</dbReference>
<organism evidence="3">
    <name type="scientific">hydrocarbon metagenome</name>
    <dbReference type="NCBI Taxonomy" id="938273"/>
    <lineage>
        <taxon>unclassified sequences</taxon>
        <taxon>metagenomes</taxon>
        <taxon>ecological metagenomes</taxon>
    </lineage>
</organism>
<dbReference type="PANTHER" id="PTHR36539">
    <property type="entry name" value="ETHANOLAMINE UTILIZATION PROTEIN EUTN"/>
    <property type="match status" value="1"/>
</dbReference>
<accession>A0A0W8FZY2</accession>
<evidence type="ECO:0000256" key="1">
    <source>
        <dbReference type="ARBA" id="ARBA00024322"/>
    </source>
</evidence>
<dbReference type="SUPFAM" id="SSF159133">
    <property type="entry name" value="EutN/CcmL-like"/>
    <property type="match status" value="1"/>
</dbReference>
<gene>
    <name evidence="3" type="ORF">ASZ90_003691</name>
</gene>
<dbReference type="Gene3D" id="2.40.50.220">
    <property type="entry name" value="EutN/Ccml"/>
    <property type="match status" value="1"/>
</dbReference>
<dbReference type="InterPro" id="IPR004992">
    <property type="entry name" value="EutN_CcmL"/>
</dbReference>
<protein>
    <submittedName>
        <fullName evidence="3">Ethanolamine utilization polyhedral-body-like protein eutn</fullName>
    </submittedName>
</protein>
<dbReference type="EMBL" id="LNQE01000459">
    <property type="protein sequence ID" value="KUG26468.1"/>
    <property type="molecule type" value="Genomic_DNA"/>
</dbReference>
<comment type="caution">
    <text evidence="3">The sequence shown here is derived from an EMBL/GenBank/DDBJ whole genome shotgun (WGS) entry which is preliminary data.</text>
</comment>
<keyword evidence="2" id="KW-1283">Bacterial microcompartment</keyword>
<sequence>MFLAKIKDNLVSTQKNEHLRGHKLLIVQAIDIDGNFIGTQEHIALDLIDAGIGDIVLVAREGDAVQQILGHNKAPVNTMIIAIVDDIDVVENLQQ</sequence>
<dbReference type="AlphaFoldDB" id="A0A0W8FZY2"/>
<comment type="subcellular location">
    <subcellularLocation>
        <location evidence="1">Bacterial microcompartment</location>
    </subcellularLocation>
</comment>
<dbReference type="GO" id="GO:0031469">
    <property type="term" value="C:bacterial microcompartment"/>
    <property type="evidence" value="ECO:0007669"/>
    <property type="project" value="UniProtKB-SubCell"/>
</dbReference>
<reference evidence="3" key="1">
    <citation type="journal article" date="2015" name="Proc. Natl. Acad. Sci. U.S.A.">
        <title>Networks of energetic and metabolic interactions define dynamics in microbial communities.</title>
        <authorList>
            <person name="Embree M."/>
            <person name="Liu J.K."/>
            <person name="Al-Bassam M.M."/>
            <person name="Zengler K."/>
        </authorList>
    </citation>
    <scope>NUCLEOTIDE SEQUENCE</scope>
</reference>
<proteinExistence type="predicted"/>